<dbReference type="GO" id="GO:0006893">
    <property type="term" value="P:Golgi to plasma membrane transport"/>
    <property type="evidence" value="ECO:0007669"/>
    <property type="project" value="EnsemblFungi"/>
</dbReference>
<dbReference type="GO" id="GO:0006887">
    <property type="term" value="P:exocytosis"/>
    <property type="evidence" value="ECO:0007669"/>
    <property type="project" value="UniProtKB-KW"/>
</dbReference>
<dbReference type="GO" id="GO:0000149">
    <property type="term" value="F:SNARE binding"/>
    <property type="evidence" value="ECO:0007669"/>
    <property type="project" value="EnsemblFungi"/>
</dbReference>
<dbReference type="InterPro" id="IPR042532">
    <property type="entry name" value="EXOC3/Sec6_C"/>
</dbReference>
<dbReference type="Proteomes" id="UP000006310">
    <property type="component" value="Chromosome 12"/>
</dbReference>
<dbReference type="Pfam" id="PF06046">
    <property type="entry name" value="Sec6"/>
    <property type="match status" value="1"/>
</dbReference>
<dbReference type="RefSeq" id="XP_022467027.1">
    <property type="nucleotide sequence ID" value="XM_022610763.1"/>
</dbReference>
<dbReference type="InterPro" id="IPR010326">
    <property type="entry name" value="EXOC3/Sec6"/>
</dbReference>
<dbReference type="OrthoDB" id="190098at2759"/>
<accession>J7RS98</accession>
<reference evidence="5" key="2">
    <citation type="submission" date="2012-08" db="EMBL/GenBank/DDBJ databases">
        <title>Genome sequence of Kazachstania naganishii.</title>
        <authorList>
            <person name="Gordon J.L."/>
            <person name="Armisen D."/>
            <person name="Proux-Wera E."/>
            <person name="OhEigeartaigh S.S."/>
            <person name="Byrne K.P."/>
            <person name="Wolfe K.H."/>
        </authorList>
    </citation>
    <scope>NUCLEOTIDE SEQUENCE [LARGE SCALE GENOMIC DNA]</scope>
    <source>
        <strain evidence="5">ATCC MYA-139 / BCRC 22969 / CBS 8797 / CCRC 22969 / KCTC 17520 / NBRC 10181 / NCYC 3082</strain>
    </source>
</reference>
<proteinExistence type="inferred from homology"/>
<name>J7RS98_HUIN7</name>
<dbReference type="GO" id="GO:0000145">
    <property type="term" value="C:exocyst"/>
    <property type="evidence" value="ECO:0007669"/>
    <property type="project" value="EnsemblFungi"/>
</dbReference>
<dbReference type="HOGENOM" id="CLU_011776_2_0_1"/>
<evidence type="ECO:0000256" key="2">
    <source>
        <dbReference type="ARBA" id="ARBA00022448"/>
    </source>
</evidence>
<keyword evidence="5" id="KW-1185">Reference proteome</keyword>
<keyword evidence="2" id="KW-0813">Transport</keyword>
<reference evidence="4 5" key="1">
    <citation type="journal article" date="2011" name="Proc. Natl. Acad. Sci. U.S.A.">
        <title>Evolutionary erosion of yeast sex chromosomes by mating-type switching accidents.</title>
        <authorList>
            <person name="Gordon J.L."/>
            <person name="Armisen D."/>
            <person name="Proux-Wera E."/>
            <person name="Oheigeartaigh S.S."/>
            <person name="Byrne K.P."/>
            <person name="Wolfe K.H."/>
        </authorList>
    </citation>
    <scope>NUCLEOTIDE SEQUENCE [LARGE SCALE GENOMIC DNA]</scope>
    <source>
        <strain evidence="5">ATCC MYA-139 / BCRC 22969 / CBS 8797 / CCRC 22969 / KCTC 17520 / NBRC 10181 / NCYC 3082</strain>
    </source>
</reference>
<dbReference type="OMA" id="MNIGPKT"/>
<dbReference type="GeneID" id="34528556"/>
<sequence>MAILPQNVSELLKDDLSLDRVRDIKEQLIKQNSTTEYQLSKESSKYLGYIEEAFKMLNVSQKSVNFVRESISEVNKLSEENKTSIKRYEIISEATELFETIKTTSAIYEKIVQFGALIDQLNHMLDEELDGDALETDCPSLLQIHYLITMARNFQDHVSAMASVSTDDVQRTASKIFARVSGVTTKFDQLLESLIYDIVEIARGENTSLPMRIFKVLDVEEREDIRIMAIRNIIKKKEIEAKKMSVRKLPNSSSVLSKSLDDAGENEDNYPTDKGIYTELLNGTISTRTLPRGYRTFFHNKLKQSIQDMFVEVRKTYTGDKKFEVLNNLDWVFNELIVVKSILVNYTPSHWNIFQVFYELYYAELNMLINELVEAEPETLIILDILDYDRSFQAHLVAEFGFQKKEAKSIIGAEQRETLFTDYLNLILEKMKEWVANLEKAEFDVFLERSTPPHVDSEGLLFLDGTKTCFQMFTQQVDVASGSNQAKILVGVIQRFVILLLERQQLWTSKIKEEVKKLLKFNEYYDEDPQNIPEEVQVPGGLIEYLVAISNDQMRAADYMIAITKKNSELVSKVWIKDIDRSADKALDSFADLVRESCTGLVHIIFDDLKKPYSEIFSKSWYAGNQGKQISVTLNEYLLEIRPQMSTIVFITFLGLLIDETFFRFVDALNFGHSFKTKGNKFLDSMKRDFEVFYSTFEKFVEPEQRDDLIVKKFTVTKYFMDLSCGPVDTVPEVWTEMIASYPETPIDFLEAVLRCRKDVDSSQRKRMVLQGSELVQGPEFEQTVIDLQARGELSFIGRFRLRASH</sequence>
<dbReference type="PANTHER" id="PTHR21292">
    <property type="entry name" value="EXOCYST COMPLEX COMPONENT SEC6-RELATED"/>
    <property type="match status" value="1"/>
</dbReference>
<dbReference type="PANTHER" id="PTHR21292:SF1">
    <property type="entry name" value="EXOCYST COMPLEX COMPONENT 3"/>
    <property type="match status" value="1"/>
</dbReference>
<dbReference type="GO" id="GO:0005934">
    <property type="term" value="C:cellular bud tip"/>
    <property type="evidence" value="ECO:0007669"/>
    <property type="project" value="EnsemblFungi"/>
</dbReference>
<dbReference type="Gene3D" id="1.10.357.50">
    <property type="match status" value="1"/>
</dbReference>
<dbReference type="GO" id="GO:0035544">
    <property type="term" value="P:negative regulation of SNARE complex assembly"/>
    <property type="evidence" value="ECO:0007669"/>
    <property type="project" value="EnsemblFungi"/>
</dbReference>
<organism evidence="4 5">
    <name type="scientific">Huiozyma naganishii (strain ATCC MYA-139 / BCRC 22969 / CBS 8797 / KCTC 17520 / NBRC 10181 / NCYC 3082 / Yp74L-3)</name>
    <name type="common">Yeast</name>
    <name type="synonym">Kazachstania naganishii</name>
    <dbReference type="NCBI Taxonomy" id="1071383"/>
    <lineage>
        <taxon>Eukaryota</taxon>
        <taxon>Fungi</taxon>
        <taxon>Dikarya</taxon>
        <taxon>Ascomycota</taxon>
        <taxon>Saccharomycotina</taxon>
        <taxon>Saccharomycetes</taxon>
        <taxon>Saccharomycetales</taxon>
        <taxon>Saccharomycetaceae</taxon>
        <taxon>Huiozyma</taxon>
    </lineage>
</organism>
<protein>
    <submittedName>
        <fullName evidence="4">Uncharacterized protein</fullName>
    </submittedName>
</protein>
<dbReference type="Gene3D" id="1.10.357.70">
    <property type="entry name" value="Exocyst complex component Sec6, C-terminal domain"/>
    <property type="match status" value="1"/>
</dbReference>
<comment type="similarity">
    <text evidence="1">Belongs to the SEC6 family.</text>
</comment>
<evidence type="ECO:0000256" key="3">
    <source>
        <dbReference type="ARBA" id="ARBA00022483"/>
    </source>
</evidence>
<evidence type="ECO:0000256" key="1">
    <source>
        <dbReference type="ARBA" id="ARBA00009447"/>
    </source>
</evidence>
<dbReference type="KEGG" id="kng:KNAG_0L01630"/>
<dbReference type="EMBL" id="HE978325">
    <property type="protein sequence ID" value="CCK72783.1"/>
    <property type="molecule type" value="Genomic_DNA"/>
</dbReference>
<gene>
    <name evidence="4" type="primary">KNAG0L01630</name>
    <name evidence="4" type="ordered locus">KNAG_0L01630</name>
</gene>
<dbReference type="GO" id="GO:0005935">
    <property type="term" value="C:cellular bud neck"/>
    <property type="evidence" value="ECO:0007669"/>
    <property type="project" value="EnsemblFungi"/>
</dbReference>
<evidence type="ECO:0000313" key="5">
    <source>
        <dbReference type="Proteomes" id="UP000006310"/>
    </source>
</evidence>
<dbReference type="GO" id="GO:0051601">
    <property type="term" value="P:exocyst localization"/>
    <property type="evidence" value="ECO:0007669"/>
    <property type="project" value="EnsemblFungi"/>
</dbReference>
<evidence type="ECO:0000313" key="4">
    <source>
        <dbReference type="EMBL" id="CCK72783.1"/>
    </source>
</evidence>
<keyword evidence="3" id="KW-0268">Exocytosis</keyword>
<dbReference type="eggNOG" id="KOG2286">
    <property type="taxonomic scope" value="Eukaryota"/>
</dbReference>
<dbReference type="AlphaFoldDB" id="J7RS98"/>
<dbReference type="STRING" id="1071383.J7RS98"/>